<evidence type="ECO:0000313" key="1">
    <source>
        <dbReference type="EMBL" id="KAH3774238.1"/>
    </source>
</evidence>
<gene>
    <name evidence="1" type="ORF">DPMN_175613</name>
</gene>
<dbReference type="Proteomes" id="UP000828390">
    <property type="component" value="Unassembled WGS sequence"/>
</dbReference>
<reference evidence="1" key="1">
    <citation type="journal article" date="2019" name="bioRxiv">
        <title>The Genome of the Zebra Mussel, Dreissena polymorpha: A Resource for Invasive Species Research.</title>
        <authorList>
            <person name="McCartney M.A."/>
            <person name="Auch B."/>
            <person name="Kono T."/>
            <person name="Mallez S."/>
            <person name="Zhang Y."/>
            <person name="Obille A."/>
            <person name="Becker A."/>
            <person name="Abrahante J.E."/>
            <person name="Garbe J."/>
            <person name="Badalamenti J.P."/>
            <person name="Herman A."/>
            <person name="Mangelson H."/>
            <person name="Liachko I."/>
            <person name="Sullivan S."/>
            <person name="Sone E.D."/>
            <person name="Koren S."/>
            <person name="Silverstein K.A.T."/>
            <person name="Beckman K.B."/>
            <person name="Gohl D.M."/>
        </authorList>
    </citation>
    <scope>NUCLEOTIDE SEQUENCE</scope>
    <source>
        <strain evidence="1">Duluth1</strain>
        <tissue evidence="1">Whole animal</tissue>
    </source>
</reference>
<dbReference type="AlphaFoldDB" id="A0A9D4E7M8"/>
<keyword evidence="2" id="KW-1185">Reference proteome</keyword>
<organism evidence="1 2">
    <name type="scientific">Dreissena polymorpha</name>
    <name type="common">Zebra mussel</name>
    <name type="synonym">Mytilus polymorpha</name>
    <dbReference type="NCBI Taxonomy" id="45954"/>
    <lineage>
        <taxon>Eukaryota</taxon>
        <taxon>Metazoa</taxon>
        <taxon>Spiralia</taxon>
        <taxon>Lophotrochozoa</taxon>
        <taxon>Mollusca</taxon>
        <taxon>Bivalvia</taxon>
        <taxon>Autobranchia</taxon>
        <taxon>Heteroconchia</taxon>
        <taxon>Euheterodonta</taxon>
        <taxon>Imparidentia</taxon>
        <taxon>Neoheterodontei</taxon>
        <taxon>Myida</taxon>
        <taxon>Dreissenoidea</taxon>
        <taxon>Dreissenidae</taxon>
        <taxon>Dreissena</taxon>
    </lineage>
</organism>
<name>A0A9D4E7M8_DREPO</name>
<accession>A0A9D4E7M8</accession>
<reference evidence="1" key="2">
    <citation type="submission" date="2020-11" db="EMBL/GenBank/DDBJ databases">
        <authorList>
            <person name="McCartney M.A."/>
            <person name="Auch B."/>
            <person name="Kono T."/>
            <person name="Mallez S."/>
            <person name="Becker A."/>
            <person name="Gohl D.M."/>
            <person name="Silverstein K.A.T."/>
            <person name="Koren S."/>
            <person name="Bechman K.B."/>
            <person name="Herman A."/>
            <person name="Abrahante J.E."/>
            <person name="Garbe J."/>
        </authorList>
    </citation>
    <scope>NUCLEOTIDE SEQUENCE</scope>
    <source>
        <strain evidence="1">Duluth1</strain>
        <tissue evidence="1">Whole animal</tissue>
    </source>
</reference>
<comment type="caution">
    <text evidence="1">The sequence shown here is derived from an EMBL/GenBank/DDBJ whole genome shotgun (WGS) entry which is preliminary data.</text>
</comment>
<dbReference type="EMBL" id="JAIWYP010000009">
    <property type="protein sequence ID" value="KAH3774238.1"/>
    <property type="molecule type" value="Genomic_DNA"/>
</dbReference>
<proteinExistence type="predicted"/>
<evidence type="ECO:0000313" key="2">
    <source>
        <dbReference type="Proteomes" id="UP000828390"/>
    </source>
</evidence>
<protein>
    <submittedName>
        <fullName evidence="1">Uncharacterized protein</fullName>
    </submittedName>
</protein>
<sequence>MKCPKSVLSNLNGAAPGQSYVDSVALDQSYVHSVAPNQSYLDIIAQTSHMWSAYP</sequence>